<feature type="active site" description="Charge relay system" evidence="6">
    <location>
        <position position="333"/>
    </location>
</feature>
<dbReference type="PROSITE" id="PS00138">
    <property type="entry name" value="SUBTILASE_SER"/>
    <property type="match status" value="1"/>
</dbReference>
<name>A0A179F1S1_METCM</name>
<feature type="chain" id="PRO_5012158742" evidence="8">
    <location>
        <begin position="16"/>
        <end position="389"/>
    </location>
</feature>
<feature type="domain" description="Inhibitor I9" evidence="10">
    <location>
        <begin position="63"/>
        <end position="104"/>
    </location>
</feature>
<comment type="caution">
    <text evidence="11">The sequence shown here is derived from an EMBL/GenBank/DDBJ whole genome shotgun (WGS) entry which is preliminary data.</text>
</comment>
<dbReference type="PANTHER" id="PTHR43806">
    <property type="entry name" value="PEPTIDASE S8"/>
    <property type="match status" value="1"/>
</dbReference>
<dbReference type="GeneID" id="28852808"/>
<sequence length="389" mass="41284">MRLSTLLPLVPLVAAAPATKRDEPAPLLVARDNSTVVPGKYIVKMKSNAGSSLIGSVMDLFPGDANHVYHNVFQGFAADLDETSLKSLRDHPDVDYIEPEMIVSASEIVQQSSATWGLSRISHRQKGFPEYVYDSSAGRGVCAYVIDTGVDDRHPEFEGRARMVASYVQGSNVDDQGHGTHVAGTIGSKTYGVAKGVNIYGIKVLRYDGKGETSAIIAGMDYVRQDVSRRSCPNGVVVNMSLGGGYSQATNDAARRLTQNGYFVAVAAGNDNYDASYYSPASEPSVCTVGGTAKDDTRYNMSNWGPAVNILGPAVDVYSTYPNGRTGFNTGTSMATPHIAGLAAYLASLKGQRAGPGLCRTMQDMATRGAITNQPSNTVNLLAFNGATN</sequence>
<keyword evidence="4 6" id="KW-0378">Hydrolase</keyword>
<comment type="similarity">
    <text evidence="1 6 7">Belongs to the peptidase S8 family.</text>
</comment>
<dbReference type="PROSITE" id="PS51892">
    <property type="entry name" value="SUBTILASE"/>
    <property type="match status" value="1"/>
</dbReference>
<dbReference type="InterPro" id="IPR022398">
    <property type="entry name" value="Peptidase_S8_His-AS"/>
</dbReference>
<keyword evidence="12" id="KW-1185">Reference proteome</keyword>
<dbReference type="InterPro" id="IPR015500">
    <property type="entry name" value="Peptidase_S8_subtilisin-rel"/>
</dbReference>
<dbReference type="InterPro" id="IPR023828">
    <property type="entry name" value="Peptidase_S8_Ser-AS"/>
</dbReference>
<dbReference type="PANTHER" id="PTHR43806:SF58">
    <property type="entry name" value="ALKALINE PROTEASE 1-RELATED"/>
    <property type="match status" value="1"/>
</dbReference>
<dbReference type="InterPro" id="IPR010259">
    <property type="entry name" value="S8pro/Inhibitor_I9"/>
</dbReference>
<protein>
    <submittedName>
        <fullName evidence="11">Alkaline serine protease P32</fullName>
    </submittedName>
</protein>
<organism evidence="11 12">
    <name type="scientific">Pochonia chlamydosporia 170</name>
    <dbReference type="NCBI Taxonomy" id="1380566"/>
    <lineage>
        <taxon>Eukaryota</taxon>
        <taxon>Fungi</taxon>
        <taxon>Dikarya</taxon>
        <taxon>Ascomycota</taxon>
        <taxon>Pezizomycotina</taxon>
        <taxon>Sordariomycetes</taxon>
        <taxon>Hypocreomycetidae</taxon>
        <taxon>Hypocreales</taxon>
        <taxon>Clavicipitaceae</taxon>
        <taxon>Pochonia</taxon>
    </lineage>
</organism>
<dbReference type="Pfam" id="PF00082">
    <property type="entry name" value="Peptidase_S8"/>
    <property type="match status" value="1"/>
</dbReference>
<evidence type="ECO:0000313" key="12">
    <source>
        <dbReference type="Proteomes" id="UP000078397"/>
    </source>
</evidence>
<dbReference type="CDD" id="cd04077">
    <property type="entry name" value="Peptidases_S8_PCSK9_ProteinaseK_like"/>
    <property type="match status" value="1"/>
</dbReference>
<feature type="signal peptide" evidence="8">
    <location>
        <begin position="1"/>
        <end position="15"/>
    </location>
</feature>
<dbReference type="InterPro" id="IPR050131">
    <property type="entry name" value="Peptidase_S8_subtilisin-like"/>
</dbReference>
<evidence type="ECO:0000259" key="10">
    <source>
        <dbReference type="Pfam" id="PF05922"/>
    </source>
</evidence>
<evidence type="ECO:0000256" key="2">
    <source>
        <dbReference type="ARBA" id="ARBA00022670"/>
    </source>
</evidence>
<dbReference type="PRINTS" id="PR00723">
    <property type="entry name" value="SUBTILISIN"/>
</dbReference>
<dbReference type="SUPFAM" id="SSF52743">
    <property type="entry name" value="Subtilisin-like"/>
    <property type="match status" value="1"/>
</dbReference>
<dbReference type="PROSITE" id="PS00136">
    <property type="entry name" value="SUBTILASE_ASP"/>
    <property type="match status" value="1"/>
</dbReference>
<accession>A0A179F1S1</accession>
<keyword evidence="2 6" id="KW-0645">Protease</keyword>
<dbReference type="InterPro" id="IPR036852">
    <property type="entry name" value="Peptidase_S8/S53_dom_sf"/>
</dbReference>
<dbReference type="InterPro" id="IPR000209">
    <property type="entry name" value="Peptidase_S8/S53_dom"/>
</dbReference>
<evidence type="ECO:0000256" key="5">
    <source>
        <dbReference type="ARBA" id="ARBA00022825"/>
    </source>
</evidence>
<dbReference type="SUPFAM" id="SSF54897">
    <property type="entry name" value="Protease propeptides/inhibitors"/>
    <property type="match status" value="1"/>
</dbReference>
<dbReference type="RefSeq" id="XP_018137406.1">
    <property type="nucleotide sequence ID" value="XM_018288814.1"/>
</dbReference>
<dbReference type="Gene3D" id="3.40.50.200">
    <property type="entry name" value="Peptidase S8/S53 domain"/>
    <property type="match status" value="1"/>
</dbReference>
<dbReference type="InterPro" id="IPR037045">
    <property type="entry name" value="S8pro/Inhibitor_I9_sf"/>
</dbReference>
<dbReference type="OrthoDB" id="206201at2759"/>
<dbReference type="FunFam" id="3.40.50.200:FF:000014">
    <property type="entry name" value="Proteinase K"/>
    <property type="match status" value="1"/>
</dbReference>
<dbReference type="PROSITE" id="PS00137">
    <property type="entry name" value="SUBTILASE_HIS"/>
    <property type="match status" value="1"/>
</dbReference>
<dbReference type="GO" id="GO:0005576">
    <property type="term" value="C:extracellular region"/>
    <property type="evidence" value="ECO:0007669"/>
    <property type="project" value="UniProtKB-ARBA"/>
</dbReference>
<dbReference type="InterPro" id="IPR034193">
    <property type="entry name" value="PCSK9_ProteinaseK-like"/>
</dbReference>
<dbReference type="Pfam" id="PF05922">
    <property type="entry name" value="Inhibitor_I9"/>
    <property type="match status" value="1"/>
</dbReference>
<dbReference type="AlphaFoldDB" id="A0A179F1S1"/>
<evidence type="ECO:0000256" key="7">
    <source>
        <dbReference type="RuleBase" id="RU003355"/>
    </source>
</evidence>
<reference evidence="11 12" key="1">
    <citation type="journal article" date="2016" name="PLoS Pathog.">
        <title>Biosynthesis of antibiotic leucinostatins in bio-control fungus Purpureocillium lilacinum and their inhibition on phytophthora revealed by genome mining.</title>
        <authorList>
            <person name="Wang G."/>
            <person name="Liu Z."/>
            <person name="Lin R."/>
            <person name="Li E."/>
            <person name="Mao Z."/>
            <person name="Ling J."/>
            <person name="Yang Y."/>
            <person name="Yin W.B."/>
            <person name="Xie B."/>
        </authorList>
    </citation>
    <scope>NUCLEOTIDE SEQUENCE [LARGE SCALE GENOMIC DNA]</scope>
    <source>
        <strain evidence="11">170</strain>
    </source>
</reference>
<dbReference type="STRING" id="1380566.A0A179F1S1"/>
<evidence type="ECO:0000313" key="11">
    <source>
        <dbReference type="EMBL" id="OAQ59382.1"/>
    </source>
</evidence>
<evidence type="ECO:0000256" key="6">
    <source>
        <dbReference type="PROSITE-ProRule" id="PRU01240"/>
    </source>
</evidence>
<dbReference type="Proteomes" id="UP000078397">
    <property type="component" value="Unassembled WGS sequence"/>
</dbReference>
<keyword evidence="3 8" id="KW-0732">Signal</keyword>
<evidence type="ECO:0000256" key="3">
    <source>
        <dbReference type="ARBA" id="ARBA00022729"/>
    </source>
</evidence>
<evidence type="ECO:0000256" key="4">
    <source>
        <dbReference type="ARBA" id="ARBA00022801"/>
    </source>
</evidence>
<feature type="active site" description="Charge relay system" evidence="6">
    <location>
        <position position="178"/>
    </location>
</feature>
<dbReference type="Gene3D" id="3.30.70.80">
    <property type="entry name" value="Peptidase S8 propeptide/proteinase inhibitor I9"/>
    <property type="match status" value="1"/>
</dbReference>
<dbReference type="InterPro" id="IPR023827">
    <property type="entry name" value="Peptidase_S8_Asp-AS"/>
</dbReference>
<proteinExistence type="inferred from homology"/>
<evidence type="ECO:0000259" key="9">
    <source>
        <dbReference type="Pfam" id="PF00082"/>
    </source>
</evidence>
<dbReference type="GO" id="GO:0006508">
    <property type="term" value="P:proteolysis"/>
    <property type="evidence" value="ECO:0007669"/>
    <property type="project" value="UniProtKB-KW"/>
</dbReference>
<feature type="active site" description="Charge relay system" evidence="6">
    <location>
        <position position="147"/>
    </location>
</feature>
<dbReference type="EMBL" id="LSBJ02000011">
    <property type="protein sequence ID" value="OAQ59382.1"/>
    <property type="molecule type" value="Genomic_DNA"/>
</dbReference>
<dbReference type="GO" id="GO:0004252">
    <property type="term" value="F:serine-type endopeptidase activity"/>
    <property type="evidence" value="ECO:0007669"/>
    <property type="project" value="UniProtKB-UniRule"/>
</dbReference>
<keyword evidence="5 6" id="KW-0720">Serine protease</keyword>
<gene>
    <name evidence="11" type="ORF">VFPPC_10443</name>
</gene>
<dbReference type="KEGG" id="pchm:VFPPC_10443"/>
<feature type="domain" description="Peptidase S8/S53" evidence="9">
    <location>
        <begin position="138"/>
        <end position="352"/>
    </location>
</feature>
<evidence type="ECO:0000256" key="8">
    <source>
        <dbReference type="SAM" id="SignalP"/>
    </source>
</evidence>
<evidence type="ECO:0000256" key="1">
    <source>
        <dbReference type="ARBA" id="ARBA00011073"/>
    </source>
</evidence>